<feature type="transmembrane region" description="Helical" evidence="1">
    <location>
        <begin position="27"/>
        <end position="49"/>
    </location>
</feature>
<keyword evidence="1" id="KW-0472">Membrane</keyword>
<keyword evidence="1" id="KW-0812">Transmembrane</keyword>
<name>A0A1R4HAD8_9GAMM</name>
<protein>
    <submittedName>
        <fullName evidence="2">Uncharacterized protein</fullName>
    </submittedName>
</protein>
<organism evidence="2 3">
    <name type="scientific">Crenothrix polyspora</name>
    <dbReference type="NCBI Taxonomy" id="360316"/>
    <lineage>
        <taxon>Bacteria</taxon>
        <taxon>Pseudomonadati</taxon>
        <taxon>Pseudomonadota</taxon>
        <taxon>Gammaproteobacteria</taxon>
        <taxon>Methylococcales</taxon>
        <taxon>Crenotrichaceae</taxon>
        <taxon>Crenothrix</taxon>
    </lineage>
</organism>
<dbReference type="Proteomes" id="UP000195667">
    <property type="component" value="Unassembled WGS sequence"/>
</dbReference>
<evidence type="ECO:0000313" key="3">
    <source>
        <dbReference type="Proteomes" id="UP000195667"/>
    </source>
</evidence>
<dbReference type="RefSeq" id="WP_087143742.1">
    <property type="nucleotide sequence ID" value="NZ_FUKI01000117.1"/>
</dbReference>
<evidence type="ECO:0000313" key="2">
    <source>
        <dbReference type="EMBL" id="SJM93228.1"/>
    </source>
</evidence>
<accession>A0A1R4HAD8</accession>
<proteinExistence type="predicted"/>
<dbReference type="AlphaFoldDB" id="A0A1R4HAD8"/>
<keyword evidence="3" id="KW-1185">Reference proteome</keyword>
<evidence type="ECO:0000256" key="1">
    <source>
        <dbReference type="SAM" id="Phobius"/>
    </source>
</evidence>
<sequence length="62" mass="6150">METELAGAASSHGSFAALSGATKAFVLAHPIGMAAAGGALLGLGTYYILRKTFTKKPALVAA</sequence>
<keyword evidence="1" id="KW-1133">Transmembrane helix</keyword>
<reference evidence="3" key="1">
    <citation type="submission" date="2017-02" db="EMBL/GenBank/DDBJ databases">
        <authorList>
            <person name="Daims H."/>
        </authorList>
    </citation>
    <scope>NUCLEOTIDE SEQUENCE [LARGE SCALE GENOMIC DNA]</scope>
</reference>
<gene>
    <name evidence="2" type="ORF">CRENPOLYSF1_410016</name>
</gene>
<dbReference type="EMBL" id="FUKI01000117">
    <property type="protein sequence ID" value="SJM93228.1"/>
    <property type="molecule type" value="Genomic_DNA"/>
</dbReference>